<evidence type="ECO:0000256" key="8">
    <source>
        <dbReference type="PIRNR" id="PIRNR018472"/>
    </source>
</evidence>
<keyword evidence="7 8" id="KW-0472">Membrane</keyword>
<dbReference type="EMBL" id="RJUL01000001">
    <property type="protein sequence ID" value="ROQ30826.1"/>
    <property type="molecule type" value="Genomic_DNA"/>
</dbReference>
<feature type="transmembrane region" description="Helical" evidence="9">
    <location>
        <begin position="127"/>
        <end position="146"/>
    </location>
</feature>
<keyword evidence="6 9" id="KW-1133">Transmembrane helix</keyword>
<dbReference type="NCBIfam" id="TIGR03426">
    <property type="entry name" value="shape_MreD"/>
    <property type="match status" value="1"/>
</dbReference>
<keyword evidence="5 8" id="KW-0133">Cell shape</keyword>
<reference evidence="10 11" key="1">
    <citation type="submission" date="2018-11" db="EMBL/GenBank/DDBJ databases">
        <title>Genomic Encyclopedia of Type Strains, Phase IV (KMG-IV): sequencing the most valuable type-strain genomes for metagenomic binning, comparative biology and taxonomic classification.</title>
        <authorList>
            <person name="Goeker M."/>
        </authorList>
    </citation>
    <scope>NUCLEOTIDE SEQUENCE [LARGE SCALE GENOMIC DNA]</scope>
    <source>
        <strain evidence="10 11">DSM 21945</strain>
    </source>
</reference>
<dbReference type="Proteomes" id="UP000268033">
    <property type="component" value="Unassembled WGS sequence"/>
</dbReference>
<dbReference type="PIRSF" id="PIRSF018472">
    <property type="entry name" value="MreD_proteobac"/>
    <property type="match status" value="1"/>
</dbReference>
<evidence type="ECO:0000256" key="1">
    <source>
        <dbReference type="ARBA" id="ARBA00004651"/>
    </source>
</evidence>
<keyword evidence="8" id="KW-0997">Cell inner membrane</keyword>
<evidence type="ECO:0000256" key="4">
    <source>
        <dbReference type="ARBA" id="ARBA00022692"/>
    </source>
</evidence>
<dbReference type="RefSeq" id="WP_050659051.1">
    <property type="nucleotide sequence ID" value="NZ_LFWC01000007.1"/>
</dbReference>
<evidence type="ECO:0000256" key="3">
    <source>
        <dbReference type="ARBA" id="ARBA00022475"/>
    </source>
</evidence>
<evidence type="ECO:0000256" key="9">
    <source>
        <dbReference type="SAM" id="Phobius"/>
    </source>
</evidence>
<evidence type="ECO:0000256" key="2">
    <source>
        <dbReference type="ARBA" id="ARBA00007776"/>
    </source>
</evidence>
<evidence type="ECO:0000256" key="6">
    <source>
        <dbReference type="ARBA" id="ARBA00022989"/>
    </source>
</evidence>
<dbReference type="InterPro" id="IPR026034">
    <property type="entry name" value="MreD_proteobac"/>
</dbReference>
<dbReference type="AlphaFoldDB" id="A0A3N1Q1V6"/>
<keyword evidence="11" id="KW-1185">Reference proteome</keyword>
<evidence type="ECO:0000256" key="5">
    <source>
        <dbReference type="ARBA" id="ARBA00022960"/>
    </source>
</evidence>
<sequence length="156" mass="17851">MSSLVIALSLLVAMVMAILPLPLGIDAFRPDWVLLVIFYWTLALPHRVSVGIAWLCGMMIDIMLGSTLGVHALALTLVTYVATMNFQRVRNFPVWQQAGVVVILVAAKLLLVFWVEHLTNDVVITGRYFWPALTSAAMWFWLFPLLRRLRRRFRIR</sequence>
<dbReference type="STRING" id="584787.GCA_001247655_03581"/>
<evidence type="ECO:0000313" key="10">
    <source>
        <dbReference type="EMBL" id="ROQ30826.1"/>
    </source>
</evidence>
<evidence type="ECO:0000256" key="7">
    <source>
        <dbReference type="ARBA" id="ARBA00023136"/>
    </source>
</evidence>
<proteinExistence type="inferred from homology"/>
<dbReference type="Pfam" id="PF04093">
    <property type="entry name" value="MreD"/>
    <property type="match status" value="1"/>
</dbReference>
<dbReference type="GO" id="GO:0005886">
    <property type="term" value="C:plasma membrane"/>
    <property type="evidence" value="ECO:0007669"/>
    <property type="project" value="UniProtKB-SubCell"/>
</dbReference>
<name>A0A3N1Q1V6_9GAMM</name>
<comment type="caution">
    <text evidence="10">The sequence shown here is derived from an EMBL/GenBank/DDBJ whole genome shotgun (WGS) entry which is preliminary data.</text>
</comment>
<dbReference type="PANTHER" id="PTHR37484:SF1">
    <property type="entry name" value="ROD SHAPE-DETERMINING PROTEIN MRED"/>
    <property type="match status" value="1"/>
</dbReference>
<keyword evidence="3 8" id="KW-1003">Cell membrane</keyword>
<organism evidence="10 11">
    <name type="scientific">Gallaecimonas pentaromativorans</name>
    <dbReference type="NCBI Taxonomy" id="584787"/>
    <lineage>
        <taxon>Bacteria</taxon>
        <taxon>Pseudomonadati</taxon>
        <taxon>Pseudomonadota</taxon>
        <taxon>Gammaproteobacteria</taxon>
        <taxon>Enterobacterales</taxon>
        <taxon>Gallaecimonadaceae</taxon>
        <taxon>Gallaecimonas</taxon>
    </lineage>
</organism>
<dbReference type="OrthoDB" id="6647425at2"/>
<feature type="transmembrane region" description="Helical" evidence="9">
    <location>
        <begin position="94"/>
        <end position="115"/>
    </location>
</feature>
<gene>
    <name evidence="10" type="ORF">EDC28_101519</name>
</gene>
<dbReference type="InterPro" id="IPR007227">
    <property type="entry name" value="Cell_shape_determining_MreD"/>
</dbReference>
<evidence type="ECO:0000313" key="11">
    <source>
        <dbReference type="Proteomes" id="UP000268033"/>
    </source>
</evidence>
<comment type="subcellular location">
    <subcellularLocation>
        <location evidence="8">Cell inner membrane</location>
    </subcellularLocation>
    <subcellularLocation>
        <location evidence="1">Cell membrane</location>
        <topology evidence="1">Multi-pass membrane protein</topology>
    </subcellularLocation>
</comment>
<accession>A0A3N1Q1V6</accession>
<dbReference type="PANTHER" id="PTHR37484">
    <property type="entry name" value="ROD SHAPE-DETERMINING PROTEIN MRED"/>
    <property type="match status" value="1"/>
</dbReference>
<comment type="function">
    <text evidence="8">Involved in formation of the rod shape of the cell. May also contribute to regulation of formation of penicillin-binding proteins.</text>
</comment>
<comment type="similarity">
    <text evidence="2 8">Belongs to the MreD family.</text>
</comment>
<protein>
    <recommendedName>
        <fullName evidence="8">Rod shape-determining protein MreD</fullName>
    </recommendedName>
</protein>
<keyword evidence="4 9" id="KW-0812">Transmembrane</keyword>
<feature type="transmembrane region" description="Helical" evidence="9">
    <location>
        <begin position="51"/>
        <end position="82"/>
    </location>
</feature>
<dbReference type="GO" id="GO:0008360">
    <property type="term" value="P:regulation of cell shape"/>
    <property type="evidence" value="ECO:0007669"/>
    <property type="project" value="UniProtKB-UniRule"/>
</dbReference>